<dbReference type="Proteomes" id="UP000228934">
    <property type="component" value="Unassembled WGS sequence"/>
</dbReference>
<feature type="compositionally biased region" description="Polar residues" evidence="1">
    <location>
        <begin position="22"/>
        <end position="35"/>
    </location>
</feature>
<feature type="region of interest" description="Disordered" evidence="1">
    <location>
        <begin position="16"/>
        <end position="134"/>
    </location>
</feature>
<dbReference type="AlphaFoldDB" id="A0A2G9RXK7"/>
<name>A0A2G9RXK7_AQUCT</name>
<evidence type="ECO:0000313" key="2">
    <source>
        <dbReference type="EMBL" id="PIO31953.1"/>
    </source>
</evidence>
<reference evidence="3" key="1">
    <citation type="journal article" date="2017" name="Nat. Commun.">
        <title>The North American bullfrog draft genome provides insight into hormonal regulation of long noncoding RNA.</title>
        <authorList>
            <person name="Hammond S.A."/>
            <person name="Warren R.L."/>
            <person name="Vandervalk B.P."/>
            <person name="Kucuk E."/>
            <person name="Khan H."/>
            <person name="Gibb E.A."/>
            <person name="Pandoh P."/>
            <person name="Kirk H."/>
            <person name="Zhao Y."/>
            <person name="Jones M."/>
            <person name="Mungall A.J."/>
            <person name="Coope R."/>
            <person name="Pleasance S."/>
            <person name="Moore R.A."/>
            <person name="Holt R.A."/>
            <person name="Round J.M."/>
            <person name="Ohora S."/>
            <person name="Walle B.V."/>
            <person name="Veldhoen N."/>
            <person name="Helbing C.C."/>
            <person name="Birol I."/>
        </authorList>
    </citation>
    <scope>NUCLEOTIDE SEQUENCE [LARGE SCALE GENOMIC DNA]</scope>
</reference>
<accession>A0A2G9RXK7</accession>
<proteinExistence type="predicted"/>
<dbReference type="EMBL" id="KV930735">
    <property type="protein sequence ID" value="PIO31953.1"/>
    <property type="molecule type" value="Genomic_DNA"/>
</dbReference>
<gene>
    <name evidence="2" type="ORF">AB205_0104150</name>
</gene>
<evidence type="ECO:0000313" key="3">
    <source>
        <dbReference type="Proteomes" id="UP000228934"/>
    </source>
</evidence>
<keyword evidence="3" id="KW-1185">Reference proteome</keyword>
<evidence type="ECO:0000256" key="1">
    <source>
        <dbReference type="SAM" id="MobiDB-lite"/>
    </source>
</evidence>
<sequence length="208" mass="22645">MYDAYQKEVRSAVRSVEDHLTNMGSSAQQAESSGYISGDTEEFLNALENGGMSQESKPLDRKAAGKGRKPPKQAESSGYISGDAEDFLNALENGGMSQESKPLDRKAAGKGRKPPKAQETVGKTNKNKKDISHTGGVMNKLAGTLTNPGGYKNIPGMLTNKLISKENQRKIGSSKHLKDYNTAAKIFREKLREEPPPILPLIKSIFYS</sequence>
<protein>
    <submittedName>
        <fullName evidence="2">Uncharacterized protein</fullName>
    </submittedName>
</protein>
<organism evidence="2 3">
    <name type="scientific">Aquarana catesbeiana</name>
    <name type="common">American bullfrog</name>
    <name type="synonym">Rana catesbeiana</name>
    <dbReference type="NCBI Taxonomy" id="8400"/>
    <lineage>
        <taxon>Eukaryota</taxon>
        <taxon>Metazoa</taxon>
        <taxon>Chordata</taxon>
        <taxon>Craniata</taxon>
        <taxon>Vertebrata</taxon>
        <taxon>Euteleostomi</taxon>
        <taxon>Amphibia</taxon>
        <taxon>Batrachia</taxon>
        <taxon>Anura</taxon>
        <taxon>Neobatrachia</taxon>
        <taxon>Ranoidea</taxon>
        <taxon>Ranidae</taxon>
        <taxon>Aquarana</taxon>
    </lineage>
</organism>